<evidence type="ECO:0000313" key="2">
    <source>
        <dbReference type="Proteomes" id="UP001472677"/>
    </source>
</evidence>
<dbReference type="InterPro" id="IPR012876">
    <property type="entry name" value="DUF1677_pln"/>
</dbReference>
<reference evidence="1 2" key="1">
    <citation type="journal article" date="2024" name="G3 (Bethesda)">
        <title>Genome assembly of Hibiscus sabdariffa L. provides insights into metabolisms of medicinal natural products.</title>
        <authorList>
            <person name="Kim T."/>
        </authorList>
    </citation>
    <scope>NUCLEOTIDE SEQUENCE [LARGE SCALE GENOMIC DNA]</scope>
    <source>
        <strain evidence="1">TK-2024</strain>
        <tissue evidence="1">Old leaves</tissue>
    </source>
</reference>
<comment type="caution">
    <text evidence="1">The sequence shown here is derived from an EMBL/GenBank/DDBJ whole genome shotgun (WGS) entry which is preliminary data.</text>
</comment>
<gene>
    <name evidence="1" type="ORF">V6N12_052891</name>
</gene>
<dbReference type="Pfam" id="PF07911">
    <property type="entry name" value="DUF1677"/>
    <property type="match status" value="1"/>
</dbReference>
<protein>
    <submittedName>
        <fullName evidence="1">Uncharacterized protein</fullName>
    </submittedName>
</protein>
<proteinExistence type="predicted"/>
<dbReference type="PANTHER" id="PTHR33108:SF3">
    <property type="entry name" value="DUF1677 FAMILY PROTEIN"/>
    <property type="match status" value="1"/>
</dbReference>
<dbReference type="PANTHER" id="PTHR33108">
    <property type="entry name" value="OS01G0745000 PROTEIN"/>
    <property type="match status" value="1"/>
</dbReference>
<dbReference type="EMBL" id="JBBPBM010000069">
    <property type="protein sequence ID" value="KAK8513720.1"/>
    <property type="molecule type" value="Genomic_DNA"/>
</dbReference>
<dbReference type="Proteomes" id="UP001472677">
    <property type="component" value="Unassembled WGS sequence"/>
</dbReference>
<name>A0ABR2C2X0_9ROSI</name>
<sequence>MAISGSDTPNPPSKLTAPTETHCIKCESCGFTEECTVAYITRVRERYQGRWICGLCIEAVKDEALRSVTLISTEEALERHMSFCEKFRAWSPSDETEHPIFAMGRILRRSLDSPRPVPVRTKSSSVLPGLEGLKRPPLLRSESCFSALSI</sequence>
<keyword evidence="2" id="KW-1185">Reference proteome</keyword>
<organism evidence="1 2">
    <name type="scientific">Hibiscus sabdariffa</name>
    <name type="common">roselle</name>
    <dbReference type="NCBI Taxonomy" id="183260"/>
    <lineage>
        <taxon>Eukaryota</taxon>
        <taxon>Viridiplantae</taxon>
        <taxon>Streptophyta</taxon>
        <taxon>Embryophyta</taxon>
        <taxon>Tracheophyta</taxon>
        <taxon>Spermatophyta</taxon>
        <taxon>Magnoliopsida</taxon>
        <taxon>eudicotyledons</taxon>
        <taxon>Gunneridae</taxon>
        <taxon>Pentapetalae</taxon>
        <taxon>rosids</taxon>
        <taxon>malvids</taxon>
        <taxon>Malvales</taxon>
        <taxon>Malvaceae</taxon>
        <taxon>Malvoideae</taxon>
        <taxon>Hibiscus</taxon>
    </lineage>
</organism>
<accession>A0ABR2C2X0</accession>
<evidence type="ECO:0000313" key="1">
    <source>
        <dbReference type="EMBL" id="KAK8513720.1"/>
    </source>
</evidence>